<comment type="caution">
    <text evidence="2">The sequence shown here is derived from an EMBL/GenBank/DDBJ whole genome shotgun (WGS) entry which is preliminary data.</text>
</comment>
<dbReference type="AlphaFoldDB" id="A0A6A4PX61"/>
<name>A0A6A4PX61_LUPAL</name>
<sequence>MFFLLCVLLSLVPGNYLSKSIVCSTRLINVNGRLEHVLMATRIFMKARYPQSECAKTS</sequence>
<proteinExistence type="predicted"/>
<dbReference type="EMBL" id="WOCE01000010">
    <property type="protein sequence ID" value="KAE9606130.1"/>
    <property type="molecule type" value="Genomic_DNA"/>
</dbReference>
<keyword evidence="3" id="KW-1185">Reference proteome</keyword>
<reference evidence="3" key="1">
    <citation type="journal article" date="2020" name="Nat. Commun.">
        <title>Genome sequence of the cluster root forming white lupin.</title>
        <authorList>
            <person name="Hufnagel B."/>
            <person name="Marques A."/>
            <person name="Soriano A."/>
            <person name="Marques L."/>
            <person name="Divol F."/>
            <person name="Doumas P."/>
            <person name="Sallet E."/>
            <person name="Mancinotti D."/>
            <person name="Carrere S."/>
            <person name="Marande W."/>
            <person name="Arribat S."/>
            <person name="Keller J."/>
            <person name="Huneau C."/>
            <person name="Blein T."/>
            <person name="Aime D."/>
            <person name="Laguerre M."/>
            <person name="Taylor J."/>
            <person name="Schubert V."/>
            <person name="Nelson M."/>
            <person name="Geu-Flores F."/>
            <person name="Crespi M."/>
            <person name="Gallardo-Guerrero K."/>
            <person name="Delaux P.-M."/>
            <person name="Salse J."/>
            <person name="Berges H."/>
            <person name="Guyot R."/>
            <person name="Gouzy J."/>
            <person name="Peret B."/>
        </authorList>
    </citation>
    <scope>NUCLEOTIDE SEQUENCE [LARGE SCALE GENOMIC DNA]</scope>
    <source>
        <strain evidence="3">cv. Amiga</strain>
    </source>
</reference>
<organism evidence="2 3">
    <name type="scientific">Lupinus albus</name>
    <name type="common">White lupine</name>
    <name type="synonym">Lupinus termis</name>
    <dbReference type="NCBI Taxonomy" id="3870"/>
    <lineage>
        <taxon>Eukaryota</taxon>
        <taxon>Viridiplantae</taxon>
        <taxon>Streptophyta</taxon>
        <taxon>Embryophyta</taxon>
        <taxon>Tracheophyta</taxon>
        <taxon>Spermatophyta</taxon>
        <taxon>Magnoliopsida</taxon>
        <taxon>eudicotyledons</taxon>
        <taxon>Gunneridae</taxon>
        <taxon>Pentapetalae</taxon>
        <taxon>rosids</taxon>
        <taxon>fabids</taxon>
        <taxon>Fabales</taxon>
        <taxon>Fabaceae</taxon>
        <taxon>Papilionoideae</taxon>
        <taxon>50 kb inversion clade</taxon>
        <taxon>genistoids sensu lato</taxon>
        <taxon>core genistoids</taxon>
        <taxon>Genisteae</taxon>
        <taxon>Lupinus</taxon>
    </lineage>
</organism>
<gene>
    <name evidence="2" type="ORF">Lalb_Chr10g0104631</name>
</gene>
<keyword evidence="1" id="KW-0732">Signal</keyword>
<feature type="chain" id="PRO_5025512019" evidence="1">
    <location>
        <begin position="19"/>
        <end position="58"/>
    </location>
</feature>
<evidence type="ECO:0000313" key="2">
    <source>
        <dbReference type="EMBL" id="KAE9606130.1"/>
    </source>
</evidence>
<dbReference type="Proteomes" id="UP000447434">
    <property type="component" value="Chromosome 10"/>
</dbReference>
<protein>
    <submittedName>
        <fullName evidence="2">Uncharacterized protein</fullName>
    </submittedName>
</protein>
<evidence type="ECO:0000256" key="1">
    <source>
        <dbReference type="SAM" id="SignalP"/>
    </source>
</evidence>
<evidence type="ECO:0000313" key="3">
    <source>
        <dbReference type="Proteomes" id="UP000447434"/>
    </source>
</evidence>
<accession>A0A6A4PX61</accession>
<feature type="signal peptide" evidence="1">
    <location>
        <begin position="1"/>
        <end position="18"/>
    </location>
</feature>